<dbReference type="OrthoDB" id="5524362at2"/>
<evidence type="ECO:0000313" key="2">
    <source>
        <dbReference type="EMBL" id="TQL90251.1"/>
    </source>
</evidence>
<dbReference type="EMBL" id="VFOZ01000002">
    <property type="protein sequence ID" value="TQL90251.1"/>
    <property type="molecule type" value="Genomic_DNA"/>
</dbReference>
<evidence type="ECO:0000313" key="3">
    <source>
        <dbReference type="Proteomes" id="UP000316096"/>
    </source>
</evidence>
<dbReference type="Proteomes" id="UP000316096">
    <property type="component" value="Unassembled WGS sequence"/>
</dbReference>
<gene>
    <name evidence="2" type="ORF">FB559_7546</name>
</gene>
<proteinExistence type="predicted"/>
<accession>A0A543BZJ8</accession>
<evidence type="ECO:0000256" key="1">
    <source>
        <dbReference type="SAM" id="SignalP"/>
    </source>
</evidence>
<dbReference type="SUPFAM" id="SSF53474">
    <property type="entry name" value="alpha/beta-Hydrolases"/>
    <property type="match status" value="1"/>
</dbReference>
<reference evidence="2 3" key="1">
    <citation type="submission" date="2019-06" db="EMBL/GenBank/DDBJ databases">
        <title>Sequencing the genomes of 1000 actinobacteria strains.</title>
        <authorList>
            <person name="Klenk H.-P."/>
        </authorList>
    </citation>
    <scope>NUCLEOTIDE SEQUENCE [LARGE SCALE GENOMIC DNA]</scope>
    <source>
        <strain evidence="2 3">DSM 102200</strain>
    </source>
</reference>
<dbReference type="RefSeq" id="WP_141962311.1">
    <property type="nucleotide sequence ID" value="NZ_VFOZ01000002.1"/>
</dbReference>
<protein>
    <submittedName>
        <fullName evidence="2">Pimeloyl-ACP methyl ester carboxylesterase</fullName>
    </submittedName>
</protein>
<dbReference type="Gene3D" id="3.40.50.1820">
    <property type="entry name" value="alpha/beta hydrolase"/>
    <property type="match status" value="1"/>
</dbReference>
<feature type="signal peptide" evidence="1">
    <location>
        <begin position="1"/>
        <end position="23"/>
    </location>
</feature>
<organism evidence="2 3">
    <name type="scientific">Actinoallomurus bryophytorum</name>
    <dbReference type="NCBI Taxonomy" id="1490222"/>
    <lineage>
        <taxon>Bacteria</taxon>
        <taxon>Bacillati</taxon>
        <taxon>Actinomycetota</taxon>
        <taxon>Actinomycetes</taxon>
        <taxon>Streptosporangiales</taxon>
        <taxon>Thermomonosporaceae</taxon>
        <taxon>Actinoallomurus</taxon>
    </lineage>
</organism>
<dbReference type="InterPro" id="IPR029058">
    <property type="entry name" value="AB_hydrolase_fold"/>
</dbReference>
<name>A0A543BZJ8_9ACTN</name>
<keyword evidence="1" id="KW-0732">Signal</keyword>
<dbReference type="AlphaFoldDB" id="A0A543BZJ8"/>
<comment type="caution">
    <text evidence="2">The sequence shown here is derived from an EMBL/GenBank/DDBJ whole genome shotgun (WGS) entry which is preliminary data.</text>
</comment>
<sequence>MRRLPLLAAALIAATFVAAPAQARTPAHCSTHVLHVRLADGGPAAYRMWGELCYQGRIKPKAVQLLIPGGTYNHTYWDFPYRGGVYSYVRAATSAGYATFDVDRIGSGYSSHPPYTDLTLAGEATSMHDVVTALRSGSVGGHAFRHVITAGHSFGSAVAVVESAHYRDVDGVISIGGGHAMSDAAGAILDATQEANLDPKFAGLGYDGYLTTVPGVRGRLYHDSRTSTPGMNALDEKLKDVHSSHDVPDILAYNLPATPADAISRQLTVPALVLVGGSDLTFCGAGAFDCSSSATFHQGEGKYWPARHVSFGIIPRTGHSVQESTTEPEAAALMLAWTRTVARPA</sequence>
<feature type="chain" id="PRO_5022139520" evidence="1">
    <location>
        <begin position="24"/>
        <end position="345"/>
    </location>
</feature>
<keyword evidence="3" id="KW-1185">Reference proteome</keyword>